<keyword evidence="2" id="KW-1185">Reference proteome</keyword>
<comment type="caution">
    <text evidence="1">The sequence shown here is derived from an EMBL/GenBank/DDBJ whole genome shotgun (WGS) entry which is preliminary data.</text>
</comment>
<dbReference type="EMBL" id="JALBUR010000020">
    <property type="protein sequence ID" value="MDX8420057.1"/>
    <property type="molecule type" value="Genomic_DNA"/>
</dbReference>
<reference evidence="1 2" key="1">
    <citation type="submission" date="2022-03" db="EMBL/GenBank/DDBJ databases">
        <title>Novel taxa within the pig intestine.</title>
        <authorList>
            <person name="Wylensek D."/>
            <person name="Bishof K."/>
            <person name="Afrizal A."/>
            <person name="Clavel T."/>
        </authorList>
    </citation>
    <scope>NUCLEOTIDE SEQUENCE [LARGE SCALE GENOMIC DNA]</scope>
    <source>
        <strain evidence="1 2">CLA-KB-P133</strain>
    </source>
</reference>
<protein>
    <submittedName>
        <fullName evidence="1">Uncharacterized protein</fullName>
    </submittedName>
</protein>
<accession>A0AB35U2P1</accession>
<dbReference type="Proteomes" id="UP001286174">
    <property type="component" value="Unassembled WGS sequence"/>
</dbReference>
<evidence type="ECO:0000313" key="2">
    <source>
        <dbReference type="Proteomes" id="UP001286174"/>
    </source>
</evidence>
<sequence>MEYYLLKYFAKKKYLNDFLDGHLYMNTLHYFWDEDAFEEMIKNQASGSGDGIPVNRLPMLQEDMMEGTLGMYKSEKLMHIFKDYSLCDGILRSVGMGYLNILCFYKLYFDVIDRFDGVKGIDYHPSSEMNTFGDYVAFILNPSELSTRIGNAARKECYRYHAQSVRYYALEKNGEISDVFHRHNILVRTDAVFDISELLQKGLITKYRDCFQKTEMYQNQNEWRVALYRGERNTDAYTLNVGSLRDIVYWDRRDNFDKALTKAISMGMRPGDHHAYGNISRQELWDDLMKLGDNKAVIMTFIG</sequence>
<evidence type="ECO:0000313" key="1">
    <source>
        <dbReference type="EMBL" id="MDX8420057.1"/>
    </source>
</evidence>
<gene>
    <name evidence="1" type="ORF">MOZ60_08100</name>
</gene>
<name>A0AB35U2P1_9FIRM</name>
<proteinExistence type="predicted"/>
<dbReference type="RefSeq" id="WP_370596298.1">
    <property type="nucleotide sequence ID" value="NZ_JALBUR010000020.1"/>
</dbReference>
<organism evidence="1 2">
    <name type="scientific">Grylomicrobium aquisgranensis</name>
    <dbReference type="NCBI Taxonomy" id="2926318"/>
    <lineage>
        <taxon>Bacteria</taxon>
        <taxon>Bacillati</taxon>
        <taxon>Bacillota</taxon>
        <taxon>Erysipelotrichia</taxon>
        <taxon>Erysipelotrichales</taxon>
        <taxon>Erysipelotrichaceae</taxon>
        <taxon>Grylomicrobium</taxon>
    </lineage>
</organism>
<dbReference type="AlphaFoldDB" id="A0AB35U2P1"/>